<name>A0AA37WZY7_9GAMM</name>
<sequence length="305" mass="34018">MRFDDRVAIITGAARGLGRAYALALASRGAKVALIDIGCSPSGDGESDNSLQEVAEMVNRLGGEALSFVLDVAEEMDIESAISFVMEQWGRIDLMVCSAGYQQHKSLEDTQFSEWKRMFSVEVDSVFHMATRLWPIFKKQQHGRIIVTTSATGFFGEEDHCSHGAAKMALFGLVNSLAKEGAEHNIHVNSICPVAKTRQTERHYENSLLDKARPQSVTPGLLFLAGSKAPNGKHLMAAGNHFSVVRVHENRGHTFDEDEMNPENLLRLWPSIKQSAILRQYYSRKEYLLELTERLKKAAKQSFFS</sequence>
<dbReference type="InterPro" id="IPR036291">
    <property type="entry name" value="NAD(P)-bd_dom_sf"/>
</dbReference>
<dbReference type="EMBL" id="BSPO01000003">
    <property type="protein sequence ID" value="GLS84321.1"/>
    <property type="molecule type" value="Genomic_DNA"/>
</dbReference>
<comment type="caution">
    <text evidence="3">The sequence shown here is derived from an EMBL/GenBank/DDBJ whole genome shotgun (WGS) entry which is preliminary data.</text>
</comment>
<dbReference type="RefSeq" id="WP_095498196.1">
    <property type="nucleotide sequence ID" value="NZ_BSPO01000003.1"/>
</dbReference>
<evidence type="ECO:0000313" key="4">
    <source>
        <dbReference type="Proteomes" id="UP001157439"/>
    </source>
</evidence>
<comment type="similarity">
    <text evidence="1">Belongs to the short-chain dehydrogenases/reductases (SDR) family.</text>
</comment>
<dbReference type="AlphaFoldDB" id="A0AA37WZY7"/>
<evidence type="ECO:0000313" key="3">
    <source>
        <dbReference type="EMBL" id="GLS84321.1"/>
    </source>
</evidence>
<keyword evidence="2" id="KW-0560">Oxidoreductase</keyword>
<dbReference type="Proteomes" id="UP001157439">
    <property type="component" value="Unassembled WGS sequence"/>
</dbReference>
<evidence type="ECO:0000256" key="1">
    <source>
        <dbReference type="ARBA" id="ARBA00006484"/>
    </source>
</evidence>
<dbReference type="InterPro" id="IPR051687">
    <property type="entry name" value="Peroxisomal_Beta-Oxidation"/>
</dbReference>
<dbReference type="SUPFAM" id="SSF51735">
    <property type="entry name" value="NAD(P)-binding Rossmann-fold domains"/>
    <property type="match status" value="1"/>
</dbReference>
<accession>A0AA37WZY7</accession>
<dbReference type="PANTHER" id="PTHR45024">
    <property type="entry name" value="DEHYDROGENASES, SHORT CHAIN"/>
    <property type="match status" value="1"/>
</dbReference>
<dbReference type="InterPro" id="IPR002347">
    <property type="entry name" value="SDR_fam"/>
</dbReference>
<dbReference type="Gene3D" id="3.40.50.720">
    <property type="entry name" value="NAD(P)-binding Rossmann-like Domain"/>
    <property type="match status" value="1"/>
</dbReference>
<dbReference type="PRINTS" id="PR00081">
    <property type="entry name" value="GDHRDH"/>
</dbReference>
<evidence type="ECO:0000256" key="2">
    <source>
        <dbReference type="ARBA" id="ARBA00023002"/>
    </source>
</evidence>
<dbReference type="Pfam" id="PF00106">
    <property type="entry name" value="adh_short"/>
    <property type="match status" value="1"/>
</dbReference>
<gene>
    <name evidence="3" type="ORF">GCM10007894_22980</name>
</gene>
<dbReference type="GO" id="GO:0016491">
    <property type="term" value="F:oxidoreductase activity"/>
    <property type="evidence" value="ECO:0007669"/>
    <property type="project" value="UniProtKB-KW"/>
</dbReference>
<keyword evidence="4" id="KW-1185">Reference proteome</keyword>
<dbReference type="PANTHER" id="PTHR45024:SF2">
    <property type="entry name" value="SCP2 DOMAIN-CONTAINING PROTEIN"/>
    <property type="match status" value="1"/>
</dbReference>
<protein>
    <submittedName>
        <fullName evidence="3">Short-chain dehydrogenase/reductase</fullName>
    </submittedName>
</protein>
<reference evidence="3 4" key="1">
    <citation type="journal article" date="2014" name="Int. J. Syst. Evol. Microbiol.">
        <title>Complete genome sequence of Corynebacterium casei LMG S-19264T (=DSM 44701T), isolated from a smear-ripened cheese.</title>
        <authorList>
            <consortium name="US DOE Joint Genome Institute (JGI-PGF)"/>
            <person name="Walter F."/>
            <person name="Albersmeier A."/>
            <person name="Kalinowski J."/>
            <person name="Ruckert C."/>
        </authorList>
    </citation>
    <scope>NUCLEOTIDE SEQUENCE [LARGE SCALE GENOMIC DNA]</scope>
    <source>
        <strain evidence="3 4">NBRC 112785</strain>
    </source>
</reference>
<proteinExistence type="inferred from homology"/>
<organism evidence="3 4">
    <name type="scientific">Paraferrimonas haliotis</name>
    <dbReference type="NCBI Taxonomy" id="2013866"/>
    <lineage>
        <taxon>Bacteria</taxon>
        <taxon>Pseudomonadati</taxon>
        <taxon>Pseudomonadota</taxon>
        <taxon>Gammaproteobacteria</taxon>
        <taxon>Alteromonadales</taxon>
        <taxon>Ferrimonadaceae</taxon>
        <taxon>Paraferrimonas</taxon>
    </lineage>
</organism>